<comment type="caution">
    <text evidence="6">The sequence shown here is derived from an EMBL/GenBank/DDBJ whole genome shotgun (WGS) entry which is preliminary data.</text>
</comment>
<dbReference type="Gene3D" id="3.40.190.10">
    <property type="entry name" value="Periplasmic binding protein-like II"/>
    <property type="match status" value="2"/>
</dbReference>
<keyword evidence="3" id="KW-0238">DNA-binding</keyword>
<dbReference type="PANTHER" id="PTHR30579">
    <property type="entry name" value="TRANSCRIPTIONAL REGULATOR"/>
    <property type="match status" value="1"/>
</dbReference>
<evidence type="ECO:0000256" key="3">
    <source>
        <dbReference type="ARBA" id="ARBA00023125"/>
    </source>
</evidence>
<dbReference type="SUPFAM" id="SSF53850">
    <property type="entry name" value="Periplasmic binding protein-like II"/>
    <property type="match status" value="1"/>
</dbReference>
<dbReference type="InterPro" id="IPR005119">
    <property type="entry name" value="LysR_subst-bd"/>
</dbReference>
<dbReference type="Pfam" id="PF03466">
    <property type="entry name" value="LysR_substrate"/>
    <property type="match status" value="1"/>
</dbReference>
<evidence type="ECO:0000256" key="2">
    <source>
        <dbReference type="ARBA" id="ARBA00023015"/>
    </source>
</evidence>
<reference evidence="6 7" key="1">
    <citation type="submission" date="2019-06" db="EMBL/GenBank/DDBJ databases">
        <title>Whole genome sequence for Cellvibrionaceae sp. R142.</title>
        <authorList>
            <person name="Wang G."/>
        </authorList>
    </citation>
    <scope>NUCLEOTIDE SEQUENCE [LARGE SCALE GENOMIC DNA]</scope>
    <source>
        <strain evidence="6 7">R142</strain>
    </source>
</reference>
<keyword evidence="7" id="KW-1185">Reference proteome</keyword>
<dbReference type="PROSITE" id="PS50931">
    <property type="entry name" value="HTH_LYSR"/>
    <property type="match status" value="1"/>
</dbReference>
<accession>A0A545STA2</accession>
<dbReference type="GO" id="GO:0003677">
    <property type="term" value="F:DNA binding"/>
    <property type="evidence" value="ECO:0007669"/>
    <property type="project" value="UniProtKB-KW"/>
</dbReference>
<dbReference type="Proteomes" id="UP000319732">
    <property type="component" value="Unassembled WGS sequence"/>
</dbReference>
<feature type="domain" description="HTH lysR-type" evidence="5">
    <location>
        <begin position="5"/>
        <end position="62"/>
    </location>
</feature>
<sequence>MNTTFDLNALRTVVAGAKYGSFARAARHLGRSQSAISMQLKKLEEQAGVPLFVRNGSRLVPTEAGQKLLTYAERMIALNDEAVASLGASAYAATVRLGMPQDFADQILPRVLQLFVQEHPNVHVEAHIGRNYALAEEVRLAQLDIALLFTPEYNNDCGDLIAEMDMVWAGPADPDLVKDGAPVPIVAFNFPCEFRKHTIEALEKADRLWRFALTTPSLAGIWAAISAGLGVTVRTEYQTPKPFLKLNEIVDLPSLPKMFVAQIEHSALTPAACDLSRIVKSVASEQLRGE</sequence>
<dbReference type="GO" id="GO:0003700">
    <property type="term" value="F:DNA-binding transcription factor activity"/>
    <property type="evidence" value="ECO:0007669"/>
    <property type="project" value="InterPro"/>
</dbReference>
<dbReference type="EMBL" id="VHSG01000029">
    <property type="protein sequence ID" value="TQV68165.1"/>
    <property type="molecule type" value="Genomic_DNA"/>
</dbReference>
<organism evidence="6 7">
    <name type="scientific">Exilibacterium tricleocarpae</name>
    <dbReference type="NCBI Taxonomy" id="2591008"/>
    <lineage>
        <taxon>Bacteria</taxon>
        <taxon>Pseudomonadati</taxon>
        <taxon>Pseudomonadota</taxon>
        <taxon>Gammaproteobacteria</taxon>
        <taxon>Cellvibrionales</taxon>
        <taxon>Cellvibrionaceae</taxon>
        <taxon>Exilibacterium</taxon>
    </lineage>
</organism>
<dbReference type="RefSeq" id="WP_142929506.1">
    <property type="nucleotide sequence ID" value="NZ_ML660107.1"/>
</dbReference>
<dbReference type="InterPro" id="IPR036390">
    <property type="entry name" value="WH_DNA-bd_sf"/>
</dbReference>
<proteinExistence type="inferred from homology"/>
<keyword evidence="4" id="KW-0804">Transcription</keyword>
<comment type="similarity">
    <text evidence="1">Belongs to the LysR transcriptional regulatory family.</text>
</comment>
<evidence type="ECO:0000313" key="7">
    <source>
        <dbReference type="Proteomes" id="UP000319732"/>
    </source>
</evidence>
<dbReference type="Gene3D" id="1.10.10.10">
    <property type="entry name" value="Winged helix-like DNA-binding domain superfamily/Winged helix DNA-binding domain"/>
    <property type="match status" value="1"/>
</dbReference>
<name>A0A545STA2_9GAMM</name>
<evidence type="ECO:0000259" key="5">
    <source>
        <dbReference type="PROSITE" id="PS50931"/>
    </source>
</evidence>
<dbReference type="FunFam" id="1.10.10.10:FF:000001">
    <property type="entry name" value="LysR family transcriptional regulator"/>
    <property type="match status" value="1"/>
</dbReference>
<dbReference type="OrthoDB" id="196624at2"/>
<evidence type="ECO:0000313" key="6">
    <source>
        <dbReference type="EMBL" id="TQV68165.1"/>
    </source>
</evidence>
<evidence type="ECO:0000256" key="4">
    <source>
        <dbReference type="ARBA" id="ARBA00023163"/>
    </source>
</evidence>
<dbReference type="InterPro" id="IPR000847">
    <property type="entry name" value="LysR_HTH_N"/>
</dbReference>
<dbReference type="InterPro" id="IPR036388">
    <property type="entry name" value="WH-like_DNA-bd_sf"/>
</dbReference>
<dbReference type="AlphaFoldDB" id="A0A545STA2"/>
<dbReference type="PANTHER" id="PTHR30579:SF7">
    <property type="entry name" value="HTH-TYPE TRANSCRIPTIONAL REGULATOR LRHA-RELATED"/>
    <property type="match status" value="1"/>
</dbReference>
<dbReference type="PRINTS" id="PR00039">
    <property type="entry name" value="HTHLYSR"/>
</dbReference>
<gene>
    <name evidence="6" type="ORF">FKG94_24050</name>
</gene>
<protein>
    <submittedName>
        <fullName evidence="6">LysR family transcriptional regulator</fullName>
    </submittedName>
</protein>
<dbReference type="InterPro" id="IPR050176">
    <property type="entry name" value="LTTR"/>
</dbReference>
<keyword evidence="2" id="KW-0805">Transcription regulation</keyword>
<dbReference type="SUPFAM" id="SSF46785">
    <property type="entry name" value="Winged helix' DNA-binding domain"/>
    <property type="match status" value="1"/>
</dbReference>
<dbReference type="Pfam" id="PF00126">
    <property type="entry name" value="HTH_1"/>
    <property type="match status" value="1"/>
</dbReference>
<evidence type="ECO:0000256" key="1">
    <source>
        <dbReference type="ARBA" id="ARBA00009437"/>
    </source>
</evidence>